<dbReference type="InterPro" id="IPR012341">
    <property type="entry name" value="6hp_glycosidase-like_sf"/>
</dbReference>
<dbReference type="PANTHER" id="PTHR37469">
    <property type="entry name" value="CELLOBIONIC ACID PHOSPHORYLASE-RELATED"/>
    <property type="match status" value="1"/>
</dbReference>
<evidence type="ECO:0000259" key="3">
    <source>
        <dbReference type="Pfam" id="PF03633"/>
    </source>
</evidence>
<dbReference type="InterPro" id="IPR033432">
    <property type="entry name" value="GH94_catalytic"/>
</dbReference>
<dbReference type="GO" id="GO:0016757">
    <property type="term" value="F:glycosyltransferase activity"/>
    <property type="evidence" value="ECO:0007669"/>
    <property type="project" value="UniProtKB-KW"/>
</dbReference>
<accession>A0A1G1WY05</accession>
<dbReference type="Proteomes" id="UP000177718">
    <property type="component" value="Unassembled WGS sequence"/>
</dbReference>
<name>A0A1G1WY05_9BACT</name>
<dbReference type="InterPro" id="IPR005194">
    <property type="entry name" value="Glyco_hydro_65_C"/>
</dbReference>
<dbReference type="Gene3D" id="2.70.98.40">
    <property type="entry name" value="Glycoside hydrolase, family 65, N-terminal domain"/>
    <property type="match status" value="1"/>
</dbReference>
<dbReference type="Pfam" id="PF03633">
    <property type="entry name" value="Glyco_hydro_65C"/>
    <property type="match status" value="1"/>
</dbReference>
<dbReference type="EMBL" id="MHDB01000007">
    <property type="protein sequence ID" value="OGY32642.1"/>
    <property type="molecule type" value="Genomic_DNA"/>
</dbReference>
<organism evidence="6 7">
    <name type="scientific">Candidatus Woykebacteria bacterium RIFCSPLOWO2_01_FULL_43_14</name>
    <dbReference type="NCBI Taxonomy" id="1802605"/>
    <lineage>
        <taxon>Bacteria</taxon>
        <taxon>Candidatus Woykeibacteriota</taxon>
    </lineage>
</organism>
<evidence type="ECO:0000313" key="6">
    <source>
        <dbReference type="EMBL" id="OGY32642.1"/>
    </source>
</evidence>
<evidence type="ECO:0000256" key="2">
    <source>
        <dbReference type="ARBA" id="ARBA00022679"/>
    </source>
</evidence>
<dbReference type="SUPFAM" id="SSF74650">
    <property type="entry name" value="Galactose mutarotase-like"/>
    <property type="match status" value="1"/>
</dbReference>
<dbReference type="InterPro" id="IPR052047">
    <property type="entry name" value="GH94_Enzymes"/>
</dbReference>
<protein>
    <submittedName>
        <fullName evidence="6">Uncharacterized protein</fullName>
    </submittedName>
</protein>
<dbReference type="SUPFAM" id="SSF48208">
    <property type="entry name" value="Six-hairpin glycosidases"/>
    <property type="match status" value="1"/>
</dbReference>
<dbReference type="Gene3D" id="1.50.10.10">
    <property type="match status" value="1"/>
</dbReference>
<dbReference type="GO" id="GO:0005975">
    <property type="term" value="P:carbohydrate metabolic process"/>
    <property type="evidence" value="ECO:0007669"/>
    <property type="project" value="InterPro"/>
</dbReference>
<sequence>MSKYGHFSDSGTEYIVTDPNTPKPWLNFLSNRKYCALVSATGGGYSFVYDTKYNRVTREVPGDSITQDRPGRYLFIRDQDSGEVWSTNWQPIMGKYDSWESVHGLGYTKIANTTNLIYSEIEYFVPLDDTLEVWRIKVKNLDTRVRRLSLHTYVEWVLGSFYRDLTDRNFDVFFNNVHYEKNTIYGTKTRGDRPDRVGDAWGMVAFLSGDTDFDGWECSKSAFVGQNRYLSNPQGLFANASGNNNAIGEDAVGVLKKDLVLKPKQSLSINVVLGVAKSKSEADKLVKKYHPKKKVDSEYIRVAEQWSDFSSRLKVVTPDHNFDVMVNYWTKYQAWMASVWGESDSLYIGGGDIGFRDECQHIYGILPLDQKLAESVLVELLQNQYLDGRVNHNWNRATGKGVETNHSDDCQWLVMAIINYLEETADFSFLAKKISYYDSPENDKSDEKSVFEHLLRALDNTLYHVSPNGIPLRRAADWNDALSGGVGLKAESLMVANHVCWNISRLVPLIDRLSSSSVNLKTLNQTEKSLSDLLDKYSHIYQRIRSTTNHYFWDGAWYIRATDNDGKFIGSHKNREGKIYLDGQTWAVMSGVADEKRGLTAMDSVWKHLDTAYGPCIFLPAYSHLSKELGVISQFAPGTKENGTIFYHLVAWSVIAECILGRGDKAYEIWKKTCPINRGEDPDLYQVEPYVYSEFVFGPQNPHFGKGSYSWMTGSAAWFLRACTDWILGVRPTYEGLFIDPCIPKHWKSFSIKRVFRGKTYHIEVLNPKGVNKGVVRVEVNGEVVKGSLVTHQKSSNIDVKVLLG</sequence>
<dbReference type="InterPro" id="IPR008928">
    <property type="entry name" value="6-hairpin_glycosidase_sf"/>
</dbReference>
<reference evidence="6 7" key="1">
    <citation type="journal article" date="2016" name="Nat. Commun.">
        <title>Thousands of microbial genomes shed light on interconnected biogeochemical processes in an aquifer system.</title>
        <authorList>
            <person name="Anantharaman K."/>
            <person name="Brown C.T."/>
            <person name="Hug L.A."/>
            <person name="Sharon I."/>
            <person name="Castelle C.J."/>
            <person name="Probst A.J."/>
            <person name="Thomas B.C."/>
            <person name="Singh A."/>
            <person name="Wilkins M.J."/>
            <person name="Karaoz U."/>
            <person name="Brodie E.L."/>
            <person name="Williams K.H."/>
            <person name="Hubbard S.S."/>
            <person name="Banfield J.F."/>
        </authorList>
    </citation>
    <scope>NUCLEOTIDE SEQUENCE [LARGE SCALE GENOMIC DNA]</scope>
</reference>
<keyword evidence="2" id="KW-0808">Transferase</keyword>
<dbReference type="Pfam" id="PF17167">
    <property type="entry name" value="Glyco_hydro_94"/>
    <property type="match status" value="1"/>
</dbReference>
<dbReference type="PANTHER" id="PTHR37469:SF2">
    <property type="entry name" value="CELLOBIONIC ACID PHOSPHORYLASE"/>
    <property type="match status" value="1"/>
</dbReference>
<proteinExistence type="predicted"/>
<dbReference type="InterPro" id="IPR011013">
    <property type="entry name" value="Gal_mutarotase_sf_dom"/>
</dbReference>
<evidence type="ECO:0000313" key="7">
    <source>
        <dbReference type="Proteomes" id="UP000177718"/>
    </source>
</evidence>
<feature type="domain" description="Glycosyl hydrolase 94 catalytic" evidence="5">
    <location>
        <begin position="306"/>
        <end position="729"/>
    </location>
</feature>
<dbReference type="InterPro" id="IPR037018">
    <property type="entry name" value="GH65_N"/>
</dbReference>
<evidence type="ECO:0000256" key="1">
    <source>
        <dbReference type="ARBA" id="ARBA00022676"/>
    </source>
</evidence>
<dbReference type="AlphaFoldDB" id="A0A1G1WY05"/>
<gene>
    <name evidence="6" type="ORF">A3A61_04085</name>
</gene>
<comment type="caution">
    <text evidence="6">The sequence shown here is derived from an EMBL/GenBank/DDBJ whole genome shotgun (WGS) entry which is preliminary data.</text>
</comment>
<feature type="domain" description="Glycosyl hydrolase 94 supersandwich" evidence="4">
    <location>
        <begin position="13"/>
        <end position="290"/>
    </location>
</feature>
<keyword evidence="1" id="KW-0328">Glycosyltransferase</keyword>
<dbReference type="Pfam" id="PF06165">
    <property type="entry name" value="GH94_b-supersand"/>
    <property type="match status" value="1"/>
</dbReference>
<dbReference type="SMART" id="SM01068">
    <property type="entry name" value="CBM_X"/>
    <property type="match status" value="1"/>
</dbReference>
<dbReference type="STRING" id="1802605.A3A61_04085"/>
<dbReference type="GO" id="GO:0030246">
    <property type="term" value="F:carbohydrate binding"/>
    <property type="evidence" value="ECO:0007669"/>
    <property type="project" value="InterPro"/>
</dbReference>
<dbReference type="InterPro" id="IPR010383">
    <property type="entry name" value="Glyco_hydrolase_94_b-supersand"/>
</dbReference>
<feature type="domain" description="Glycoside hydrolase family 65 C-terminal" evidence="3">
    <location>
        <begin position="735"/>
        <end position="783"/>
    </location>
</feature>
<evidence type="ECO:0000259" key="5">
    <source>
        <dbReference type="Pfam" id="PF17167"/>
    </source>
</evidence>
<evidence type="ECO:0000259" key="4">
    <source>
        <dbReference type="Pfam" id="PF06165"/>
    </source>
</evidence>
<dbReference type="Gene3D" id="2.60.420.10">
    <property type="entry name" value="Maltose phosphorylase, domain 3"/>
    <property type="match status" value="1"/>
</dbReference>